<keyword evidence="1" id="KW-0472">Membrane</keyword>
<reference evidence="3" key="1">
    <citation type="journal article" date="2019" name="Int. J. Syst. Evol. Microbiol.">
        <title>The Global Catalogue of Microorganisms (GCM) 10K type strain sequencing project: providing services to taxonomists for standard genome sequencing and annotation.</title>
        <authorList>
            <consortium name="The Broad Institute Genomics Platform"/>
            <consortium name="The Broad Institute Genome Sequencing Center for Infectious Disease"/>
            <person name="Wu L."/>
            <person name="Ma J."/>
        </authorList>
    </citation>
    <scope>NUCLEOTIDE SEQUENCE [LARGE SCALE GENOMIC DNA]</scope>
    <source>
        <strain evidence="3">JCM 17217</strain>
    </source>
</reference>
<evidence type="ECO:0000256" key="1">
    <source>
        <dbReference type="SAM" id="Phobius"/>
    </source>
</evidence>
<feature type="transmembrane region" description="Helical" evidence="1">
    <location>
        <begin position="114"/>
        <end position="135"/>
    </location>
</feature>
<name>A0ABP7QQQ0_9BACT</name>
<evidence type="ECO:0000313" key="3">
    <source>
        <dbReference type="Proteomes" id="UP001501556"/>
    </source>
</evidence>
<organism evidence="2 3">
    <name type="scientific">Hymenobacter antarcticus</name>
    <dbReference type="NCBI Taxonomy" id="486270"/>
    <lineage>
        <taxon>Bacteria</taxon>
        <taxon>Pseudomonadati</taxon>
        <taxon>Bacteroidota</taxon>
        <taxon>Cytophagia</taxon>
        <taxon>Cytophagales</taxon>
        <taxon>Hymenobacteraceae</taxon>
        <taxon>Hymenobacter</taxon>
    </lineage>
</organism>
<feature type="transmembrane region" description="Helical" evidence="1">
    <location>
        <begin position="27"/>
        <end position="48"/>
    </location>
</feature>
<dbReference type="EMBL" id="BAABDI010000027">
    <property type="protein sequence ID" value="GAA3985379.1"/>
    <property type="molecule type" value="Genomic_DNA"/>
</dbReference>
<feature type="transmembrane region" description="Helical" evidence="1">
    <location>
        <begin position="54"/>
        <end position="72"/>
    </location>
</feature>
<protein>
    <submittedName>
        <fullName evidence="2">Uncharacterized protein</fullName>
    </submittedName>
</protein>
<comment type="caution">
    <text evidence="2">The sequence shown here is derived from an EMBL/GenBank/DDBJ whole genome shotgun (WGS) entry which is preliminary data.</text>
</comment>
<feature type="transmembrane region" description="Helical" evidence="1">
    <location>
        <begin position="165"/>
        <end position="186"/>
    </location>
</feature>
<evidence type="ECO:0000313" key="2">
    <source>
        <dbReference type="EMBL" id="GAA3985379.1"/>
    </source>
</evidence>
<feature type="transmembrane region" description="Helical" evidence="1">
    <location>
        <begin position="238"/>
        <end position="261"/>
    </location>
</feature>
<feature type="transmembrane region" description="Helical" evidence="1">
    <location>
        <begin position="268"/>
        <end position="288"/>
    </location>
</feature>
<gene>
    <name evidence="2" type="ORF">GCM10022407_32870</name>
</gene>
<accession>A0ABP7QQQ0</accession>
<feature type="transmembrane region" description="Helical" evidence="1">
    <location>
        <begin position="84"/>
        <end position="102"/>
    </location>
</feature>
<keyword evidence="3" id="KW-1185">Reference proteome</keyword>
<dbReference type="Proteomes" id="UP001501556">
    <property type="component" value="Unassembled WGS sequence"/>
</dbReference>
<feature type="transmembrane region" description="Helical" evidence="1">
    <location>
        <begin position="140"/>
        <end position="159"/>
    </location>
</feature>
<feature type="transmembrane region" description="Helical" evidence="1">
    <location>
        <begin position="294"/>
        <end position="314"/>
    </location>
</feature>
<keyword evidence="1" id="KW-1133">Transmembrane helix</keyword>
<feature type="transmembrane region" description="Helical" evidence="1">
    <location>
        <begin position="198"/>
        <end position="218"/>
    </location>
</feature>
<keyword evidence="1" id="KW-0812">Transmembrane</keyword>
<proteinExistence type="predicted"/>
<sequence>MVSSAQLETIEAAYPLDYYRPAWPLRVGIFLFTWLGLGLGGGSFSFLFLNSSPFIAGAIFCLLSFGALELMIKEQRFYHCGADNALLYSGLSAAIVLVFYAFNKTGAHYTDFSLGNQALALPLLLVLALLVVAVLRYADALVTVAAFATLLLLVVIVSAQSSIGLALLPFLVMSTAAGSLALYRALARRMAGTALADYYASCLLVLKVLALAVFYLGGNYLVVREGNAELHHLPTSEQVPFAVVFYFFTAGIPFLYIVLGLRRADRPTLLMGLLALAFSLFTLRHYRSLLPPEIAAVLAGAVLTMAAGALLRALRPARFGLTSLPDDEPRHFNLENLIQAQTAHAPGAPAAGSFEFGGGQTGGGGATGQF</sequence>